<feature type="domain" description="RNase H type-1" evidence="1">
    <location>
        <begin position="61"/>
        <end position="138"/>
    </location>
</feature>
<dbReference type="Pfam" id="PF00075">
    <property type="entry name" value="RNase_H"/>
    <property type="match status" value="1"/>
</dbReference>
<evidence type="ECO:0000313" key="3">
    <source>
        <dbReference type="Proteomes" id="UP000265703"/>
    </source>
</evidence>
<evidence type="ECO:0000259" key="1">
    <source>
        <dbReference type="Pfam" id="PF00075"/>
    </source>
</evidence>
<accession>A0A397TEU2</accession>
<dbReference type="Gene3D" id="3.30.420.10">
    <property type="entry name" value="Ribonuclease H-like superfamily/Ribonuclease H"/>
    <property type="match status" value="1"/>
</dbReference>
<reference evidence="2 3" key="1">
    <citation type="submission" date="2018-06" db="EMBL/GenBank/DDBJ databases">
        <title>Comparative genomics reveals the genomic features of Rhizophagus irregularis, R. cerebriforme, R. diaphanum and Gigaspora rosea, and their symbiotic lifestyle signature.</title>
        <authorList>
            <person name="Morin E."/>
            <person name="San Clemente H."/>
            <person name="Chen E.C.H."/>
            <person name="De La Providencia I."/>
            <person name="Hainaut M."/>
            <person name="Kuo A."/>
            <person name="Kohler A."/>
            <person name="Murat C."/>
            <person name="Tang N."/>
            <person name="Roy S."/>
            <person name="Loubradou J."/>
            <person name="Henrissat B."/>
            <person name="Grigoriev I.V."/>
            <person name="Corradi N."/>
            <person name="Roux C."/>
            <person name="Martin F.M."/>
        </authorList>
    </citation>
    <scope>NUCLEOTIDE SEQUENCE [LARGE SCALE GENOMIC DNA]</scope>
    <source>
        <strain evidence="2 3">DAOM 227022</strain>
    </source>
</reference>
<dbReference type="InterPro" id="IPR036397">
    <property type="entry name" value="RNaseH_sf"/>
</dbReference>
<dbReference type="EMBL" id="QKYT01000041">
    <property type="protein sequence ID" value="RIA96658.1"/>
    <property type="molecule type" value="Genomic_DNA"/>
</dbReference>
<dbReference type="AlphaFoldDB" id="A0A397TEU2"/>
<proteinExistence type="predicted"/>
<keyword evidence="3" id="KW-1185">Reference proteome</keyword>
<dbReference type="GO" id="GO:0004523">
    <property type="term" value="F:RNA-DNA hybrid ribonuclease activity"/>
    <property type="evidence" value="ECO:0007669"/>
    <property type="project" value="InterPro"/>
</dbReference>
<gene>
    <name evidence="2" type="ORF">C1645_815064</name>
</gene>
<organism evidence="2 3">
    <name type="scientific">Glomus cerebriforme</name>
    <dbReference type="NCBI Taxonomy" id="658196"/>
    <lineage>
        <taxon>Eukaryota</taxon>
        <taxon>Fungi</taxon>
        <taxon>Fungi incertae sedis</taxon>
        <taxon>Mucoromycota</taxon>
        <taxon>Glomeromycotina</taxon>
        <taxon>Glomeromycetes</taxon>
        <taxon>Glomerales</taxon>
        <taxon>Glomeraceae</taxon>
        <taxon>Glomus</taxon>
    </lineage>
</organism>
<dbReference type="GO" id="GO:0003676">
    <property type="term" value="F:nucleic acid binding"/>
    <property type="evidence" value="ECO:0007669"/>
    <property type="project" value="InterPro"/>
</dbReference>
<dbReference type="OrthoDB" id="2317601at2759"/>
<dbReference type="InterPro" id="IPR002156">
    <property type="entry name" value="RNaseH_domain"/>
</dbReference>
<dbReference type="InterPro" id="IPR012337">
    <property type="entry name" value="RNaseH-like_sf"/>
</dbReference>
<protein>
    <recommendedName>
        <fullName evidence="1">RNase H type-1 domain-containing protein</fullName>
    </recommendedName>
</protein>
<dbReference type="SUPFAM" id="SSF53098">
    <property type="entry name" value="Ribonuclease H-like"/>
    <property type="match status" value="1"/>
</dbReference>
<comment type="caution">
    <text evidence="2">The sequence shown here is derived from an EMBL/GenBank/DDBJ whole genome shotgun (WGS) entry which is preliminary data.</text>
</comment>
<name>A0A397TEU2_9GLOM</name>
<sequence>MEAINHQGPIPNWYTKLQTECTIGLNQALIIPLMELIIKSLPTSTIPNDFSTHIIIIEQNYFTFFTDGSVKNLTSQNCRIGFRWIETEANVHIMHLHGHTTHLSSALKAETMALVTAVITIPPNAKILIYTDSSNLISTYE</sequence>
<evidence type="ECO:0000313" key="2">
    <source>
        <dbReference type="EMBL" id="RIA96658.1"/>
    </source>
</evidence>
<dbReference type="Proteomes" id="UP000265703">
    <property type="component" value="Unassembled WGS sequence"/>
</dbReference>